<dbReference type="AlphaFoldDB" id="A0A7T5RIW1"/>
<sequence>MGLDTKCPVHGNMHSGFACDQASSTEELKLFYVCADFPSPFRVYDTISVGCKVLAKDQAEARELVTGSRQYQILMERYGIVGLKTKEMPKFNRPHIVEWDSTLDLLLGH</sequence>
<proteinExistence type="predicted"/>
<gene>
    <name evidence="1" type="ORF">HYW89_03065</name>
</gene>
<organism evidence="1 2">
    <name type="scientific">Candidatus Sungiibacteriota bacterium</name>
    <dbReference type="NCBI Taxonomy" id="2750080"/>
    <lineage>
        <taxon>Bacteria</taxon>
        <taxon>Candidatus Sungiibacteriota</taxon>
    </lineage>
</organism>
<evidence type="ECO:0000313" key="1">
    <source>
        <dbReference type="EMBL" id="QQG44963.1"/>
    </source>
</evidence>
<dbReference type="EMBL" id="CP066690">
    <property type="protein sequence ID" value="QQG44963.1"/>
    <property type="molecule type" value="Genomic_DNA"/>
</dbReference>
<reference evidence="1 2" key="1">
    <citation type="submission" date="2020-07" db="EMBL/GenBank/DDBJ databases">
        <title>Huge and variable diversity of episymbiotic CPR bacteria and DPANN archaea in groundwater ecosystems.</title>
        <authorList>
            <person name="He C.Y."/>
            <person name="Keren R."/>
            <person name="Whittaker M."/>
            <person name="Farag I.F."/>
            <person name="Doudna J."/>
            <person name="Cate J.H.D."/>
            <person name="Banfield J.F."/>
        </authorList>
    </citation>
    <scope>NUCLEOTIDE SEQUENCE [LARGE SCALE GENOMIC DNA]</scope>
    <source>
        <strain evidence="1">NC_groundwater_541_Ag_S-0.1um_46_50</strain>
    </source>
</reference>
<dbReference type="Proteomes" id="UP000595618">
    <property type="component" value="Chromosome"/>
</dbReference>
<protein>
    <submittedName>
        <fullName evidence="1">Uncharacterized protein</fullName>
    </submittedName>
</protein>
<name>A0A7T5RIW1_9BACT</name>
<evidence type="ECO:0000313" key="2">
    <source>
        <dbReference type="Proteomes" id="UP000595618"/>
    </source>
</evidence>
<accession>A0A7T5RIW1</accession>
<dbReference type="PROSITE" id="PS51257">
    <property type="entry name" value="PROKAR_LIPOPROTEIN"/>
    <property type="match status" value="1"/>
</dbReference>